<comment type="caution">
    <text evidence="3">The sequence shown here is derived from an EMBL/GenBank/DDBJ whole genome shotgun (WGS) entry which is preliminary data.</text>
</comment>
<dbReference type="SUPFAM" id="SSF52096">
    <property type="entry name" value="ClpP/crotonase"/>
    <property type="match status" value="2"/>
</dbReference>
<keyword evidence="4" id="KW-1185">Reference proteome</keyword>
<organism evidence="3 4">
    <name type="scientific">Apiospora aurea</name>
    <dbReference type="NCBI Taxonomy" id="335848"/>
    <lineage>
        <taxon>Eukaryota</taxon>
        <taxon>Fungi</taxon>
        <taxon>Dikarya</taxon>
        <taxon>Ascomycota</taxon>
        <taxon>Pezizomycotina</taxon>
        <taxon>Sordariomycetes</taxon>
        <taxon>Xylariomycetidae</taxon>
        <taxon>Amphisphaeriales</taxon>
        <taxon>Apiosporaceae</taxon>
        <taxon>Apiospora</taxon>
    </lineage>
</organism>
<proteinExistence type="predicted"/>
<evidence type="ECO:0000313" key="4">
    <source>
        <dbReference type="Proteomes" id="UP001391051"/>
    </source>
</evidence>
<dbReference type="InterPro" id="IPR011763">
    <property type="entry name" value="COA_CT_C"/>
</dbReference>
<dbReference type="InterPro" id="IPR034733">
    <property type="entry name" value="AcCoA_carboxyl_beta"/>
</dbReference>
<feature type="region of interest" description="Disordered" evidence="1">
    <location>
        <begin position="118"/>
        <end position="152"/>
    </location>
</feature>
<name>A0ABR1Q984_9PEZI</name>
<dbReference type="Pfam" id="PF01039">
    <property type="entry name" value="Carboxyl_trans"/>
    <property type="match status" value="1"/>
</dbReference>
<dbReference type="InterPro" id="IPR029045">
    <property type="entry name" value="ClpP/crotonase-like_dom_sf"/>
</dbReference>
<dbReference type="PROSITE" id="PS50989">
    <property type="entry name" value="COA_CT_CTER"/>
    <property type="match status" value="1"/>
</dbReference>
<evidence type="ECO:0000313" key="3">
    <source>
        <dbReference type="EMBL" id="KAK7949058.1"/>
    </source>
</evidence>
<sequence>MGADESTKQQASDRLKQVAGHLGGKVPPESELPPQAPQRKGRRRRASVSGPPADYSDRLGQLESLRKLARTPDPERRGYRRQKEAGKLWVWERVDALLDKGSLQEVGSVTGEVRWGRTKLESSSAADPDEQQQQPREEETIEGFTPSNSVQGFGKLNERKILFTADDYSLRAGHADGALWEKTDYIEKLALSLRIPIVKLVDGSSGGGSVTSIRKNGFSYVPPLPAFSHVVKQLNLGIPNLGAALGPSIGLGAARVTVCHFSVMAANVGSLFNAGPKVVEGATFEEGLTLSELGGPDMHCRNGTIDNLATDEHHAFQQIRTLLSYLPNSGFSVPPVVQSDDPPDRREAALKTIIPRRKERMYDPRRIIELVVDKGSFFEIGSLWGTTAIVGLARLAGHPVGIISNNCESATGGALDAAGSQKLTRHLKLCDVTNLPVLQFVDVPGYAVGTAAERTATMRHGVNLAMAYYSTTTPVFSVITRRVYGVAGGVMLDCREPRTRVAWPSGDWGSLPLTGGIEVGHAHELREAEREGGTEGKAELYRKLEAEYEGLMSPVRTANAFGVEEIVDPAGTRGWFVGGLGMFTGEVMEERVARRRAGTLTPSFA</sequence>
<reference evidence="3 4" key="1">
    <citation type="submission" date="2023-01" db="EMBL/GenBank/DDBJ databases">
        <title>Analysis of 21 Apiospora genomes using comparative genomics revels a genus with tremendous synthesis potential of carbohydrate active enzymes and secondary metabolites.</title>
        <authorList>
            <person name="Sorensen T."/>
        </authorList>
    </citation>
    <scope>NUCLEOTIDE SEQUENCE [LARGE SCALE GENOMIC DNA]</scope>
    <source>
        <strain evidence="3 4">CBS 24483</strain>
    </source>
</reference>
<feature type="compositionally biased region" description="Basic and acidic residues" evidence="1">
    <location>
        <begin position="1"/>
        <end position="16"/>
    </location>
</feature>
<dbReference type="InterPro" id="IPR051047">
    <property type="entry name" value="AccD/PCCB"/>
</dbReference>
<dbReference type="PANTHER" id="PTHR43842">
    <property type="entry name" value="PROPIONYL-COA CARBOXYLASE BETA CHAIN"/>
    <property type="match status" value="1"/>
</dbReference>
<dbReference type="GeneID" id="92079228"/>
<feature type="region of interest" description="Disordered" evidence="1">
    <location>
        <begin position="1"/>
        <end position="81"/>
    </location>
</feature>
<protein>
    <submittedName>
        <fullName evidence="3">ClpP/crotonase</fullName>
    </submittedName>
</protein>
<dbReference type="PANTHER" id="PTHR43842:SF2">
    <property type="entry name" value="PROPIONYL-COA CARBOXYLASE BETA CHAIN, MITOCHONDRIAL"/>
    <property type="match status" value="1"/>
</dbReference>
<feature type="domain" description="CoA carboxyltransferase C-terminal" evidence="2">
    <location>
        <begin position="342"/>
        <end position="605"/>
    </location>
</feature>
<gene>
    <name evidence="3" type="ORF">PG986_009944</name>
</gene>
<evidence type="ECO:0000256" key="1">
    <source>
        <dbReference type="SAM" id="MobiDB-lite"/>
    </source>
</evidence>
<dbReference type="Gene3D" id="3.90.226.10">
    <property type="entry name" value="2-enoyl-CoA Hydratase, Chain A, domain 1"/>
    <property type="match status" value="2"/>
</dbReference>
<accession>A0ABR1Q984</accession>
<evidence type="ECO:0000259" key="2">
    <source>
        <dbReference type="PROSITE" id="PS50989"/>
    </source>
</evidence>
<dbReference type="RefSeq" id="XP_066698564.1">
    <property type="nucleotide sequence ID" value="XM_066846166.1"/>
</dbReference>
<feature type="compositionally biased region" description="Basic and acidic residues" evidence="1">
    <location>
        <begin position="64"/>
        <end position="81"/>
    </location>
</feature>
<dbReference type="EMBL" id="JAQQWE010000006">
    <property type="protein sequence ID" value="KAK7949058.1"/>
    <property type="molecule type" value="Genomic_DNA"/>
</dbReference>
<dbReference type="Proteomes" id="UP001391051">
    <property type="component" value="Unassembled WGS sequence"/>
</dbReference>